<dbReference type="InterPro" id="IPR009033">
    <property type="entry name" value="Calreticulin/calnexin_P_dom_sf"/>
</dbReference>
<accession>A0ABM1T6G9</accession>
<protein>
    <submittedName>
        <fullName evidence="8">Calnexin-like</fullName>
    </submittedName>
</protein>
<name>A0ABM1T6G9_LIMPO</name>
<evidence type="ECO:0000313" key="7">
    <source>
        <dbReference type="Proteomes" id="UP000694941"/>
    </source>
</evidence>
<dbReference type="PRINTS" id="PR00626">
    <property type="entry name" value="CALRETICULIN"/>
</dbReference>
<feature type="compositionally biased region" description="Basic and acidic residues" evidence="6">
    <location>
        <begin position="217"/>
        <end position="231"/>
    </location>
</feature>
<feature type="compositionally biased region" description="Basic and acidic residues" evidence="6">
    <location>
        <begin position="153"/>
        <end position="168"/>
    </location>
</feature>
<evidence type="ECO:0000313" key="8">
    <source>
        <dbReference type="RefSeq" id="XP_022251475.1"/>
    </source>
</evidence>
<keyword evidence="5" id="KW-0143">Chaperone</keyword>
<keyword evidence="7" id="KW-1185">Reference proteome</keyword>
<dbReference type="Pfam" id="PF00262">
    <property type="entry name" value="Calreticulin"/>
    <property type="match status" value="1"/>
</dbReference>
<comment type="similarity">
    <text evidence="5">Belongs to the calreticulin family.</text>
</comment>
<sequence length="254" mass="29394">NPKCTVGCGEWKPPMIDNPEYKGKWKHPMINNPNYKKGKWEPRKIPNPHYFEDLEPYKMAAIEAVGFELWSITDNIMFDNVIITDDPVVAEQWAEDTWALKKEIADRETDNILVRLVKYSNKQPLLWIVYALVIGIPVILFIGFCCTTSPTNKRKEEERRARAKKTDELLPDDNIVKPKAHVGSPQMKVYSKKTKKDEDQPSQKKKESSQQEEDEGKEQKTEEAELGKAEEENIDGLGAGDVRLSPRRRRTRRE</sequence>
<dbReference type="GeneID" id="106467566"/>
<evidence type="ECO:0000256" key="1">
    <source>
        <dbReference type="ARBA" id="ARBA00004389"/>
    </source>
</evidence>
<dbReference type="Proteomes" id="UP000694941">
    <property type="component" value="Unplaced"/>
</dbReference>
<dbReference type="PANTHER" id="PTHR11073">
    <property type="entry name" value="CALRETICULIN AND CALNEXIN"/>
    <property type="match status" value="1"/>
</dbReference>
<dbReference type="PANTHER" id="PTHR11073:SF1">
    <property type="entry name" value="CALNEXIN 14D-RELATED"/>
    <property type="match status" value="1"/>
</dbReference>
<gene>
    <name evidence="8" type="primary">LOC106467566</name>
</gene>
<evidence type="ECO:0000256" key="5">
    <source>
        <dbReference type="RuleBase" id="RU362126"/>
    </source>
</evidence>
<evidence type="ECO:0000256" key="3">
    <source>
        <dbReference type="ARBA" id="ARBA00022989"/>
    </source>
</evidence>
<keyword evidence="5" id="KW-0256">Endoplasmic reticulum</keyword>
<keyword evidence="2 5" id="KW-0812">Transmembrane</keyword>
<feature type="region of interest" description="Disordered" evidence="6">
    <location>
        <begin position="152"/>
        <end position="254"/>
    </location>
</feature>
<dbReference type="InterPro" id="IPR001580">
    <property type="entry name" value="Calret/calnex"/>
</dbReference>
<keyword evidence="4 5" id="KW-0472">Membrane</keyword>
<evidence type="ECO:0000256" key="2">
    <source>
        <dbReference type="ARBA" id="ARBA00022692"/>
    </source>
</evidence>
<keyword evidence="3 5" id="KW-1133">Transmembrane helix</keyword>
<feature type="non-terminal residue" evidence="8">
    <location>
        <position position="1"/>
    </location>
</feature>
<feature type="compositionally biased region" description="Basic and acidic residues" evidence="6">
    <location>
        <begin position="195"/>
        <end position="209"/>
    </location>
</feature>
<organism evidence="7 8">
    <name type="scientific">Limulus polyphemus</name>
    <name type="common">Atlantic horseshoe crab</name>
    <dbReference type="NCBI Taxonomy" id="6850"/>
    <lineage>
        <taxon>Eukaryota</taxon>
        <taxon>Metazoa</taxon>
        <taxon>Ecdysozoa</taxon>
        <taxon>Arthropoda</taxon>
        <taxon>Chelicerata</taxon>
        <taxon>Merostomata</taxon>
        <taxon>Xiphosura</taxon>
        <taxon>Limulidae</taxon>
        <taxon>Limulus</taxon>
    </lineage>
</organism>
<dbReference type="SUPFAM" id="SSF63887">
    <property type="entry name" value="P-domain of calnexin/calreticulin"/>
    <property type="match status" value="2"/>
</dbReference>
<feature type="transmembrane region" description="Helical" evidence="5">
    <location>
        <begin position="125"/>
        <end position="144"/>
    </location>
</feature>
<proteinExistence type="inferred from homology"/>
<dbReference type="Gene3D" id="2.10.250.10">
    <property type="entry name" value="Calreticulin/calnexin, P domain"/>
    <property type="match status" value="1"/>
</dbReference>
<feature type="compositionally biased region" description="Basic residues" evidence="6">
    <location>
        <begin position="245"/>
        <end position="254"/>
    </location>
</feature>
<reference evidence="8" key="1">
    <citation type="submission" date="2025-08" db="UniProtKB">
        <authorList>
            <consortium name="RefSeq"/>
        </authorList>
    </citation>
    <scope>IDENTIFICATION</scope>
    <source>
        <tissue evidence="8">Muscle</tissue>
    </source>
</reference>
<evidence type="ECO:0000256" key="6">
    <source>
        <dbReference type="SAM" id="MobiDB-lite"/>
    </source>
</evidence>
<evidence type="ECO:0000256" key="4">
    <source>
        <dbReference type="ARBA" id="ARBA00023136"/>
    </source>
</evidence>
<dbReference type="RefSeq" id="XP_022251475.1">
    <property type="nucleotide sequence ID" value="XM_022395767.1"/>
</dbReference>
<comment type="subcellular location">
    <subcellularLocation>
        <location evidence="1">Endoplasmic reticulum membrane</location>
        <topology evidence="1">Single-pass membrane protein</topology>
    </subcellularLocation>
</comment>